<sequence>MSNGMQGVYQYGVDRRFIACERGVKNRQLGDAQISAQESDIFAQLELRVDAE</sequence>
<protein>
    <submittedName>
        <fullName evidence="1">Uncharacterized protein</fullName>
    </submittedName>
</protein>
<accession>A0A517NW19</accession>
<reference evidence="1 2" key="1">
    <citation type="submission" date="2019-02" db="EMBL/GenBank/DDBJ databases">
        <title>Deep-cultivation of Planctomycetes and their phenomic and genomic characterization uncovers novel biology.</title>
        <authorList>
            <person name="Wiegand S."/>
            <person name="Jogler M."/>
            <person name="Boedeker C."/>
            <person name="Pinto D."/>
            <person name="Vollmers J."/>
            <person name="Rivas-Marin E."/>
            <person name="Kohn T."/>
            <person name="Peeters S.H."/>
            <person name="Heuer A."/>
            <person name="Rast P."/>
            <person name="Oberbeckmann S."/>
            <person name="Bunk B."/>
            <person name="Jeske O."/>
            <person name="Meyerdierks A."/>
            <person name="Storesund J.E."/>
            <person name="Kallscheuer N."/>
            <person name="Luecker S."/>
            <person name="Lage O.M."/>
            <person name="Pohl T."/>
            <person name="Merkel B.J."/>
            <person name="Hornburger P."/>
            <person name="Mueller R.-W."/>
            <person name="Bruemmer F."/>
            <person name="Labrenz M."/>
            <person name="Spormann A.M."/>
            <person name="Op den Camp H."/>
            <person name="Overmann J."/>
            <person name="Amann R."/>
            <person name="Jetten M.S.M."/>
            <person name="Mascher T."/>
            <person name="Medema M.H."/>
            <person name="Devos D.P."/>
            <person name="Kaster A.-K."/>
            <person name="Ovreas L."/>
            <person name="Rohde M."/>
            <person name="Galperin M.Y."/>
            <person name="Jogler C."/>
        </authorList>
    </citation>
    <scope>NUCLEOTIDE SEQUENCE [LARGE SCALE GENOMIC DNA]</scope>
    <source>
        <strain evidence="1 2">K23_9</strain>
    </source>
</reference>
<keyword evidence="2" id="KW-1185">Reference proteome</keyword>
<name>A0A517NW19_9BACT</name>
<proteinExistence type="predicted"/>
<evidence type="ECO:0000313" key="1">
    <source>
        <dbReference type="EMBL" id="QDT11319.1"/>
    </source>
</evidence>
<evidence type="ECO:0000313" key="2">
    <source>
        <dbReference type="Proteomes" id="UP000319817"/>
    </source>
</evidence>
<dbReference type="EMBL" id="CP036526">
    <property type="protein sequence ID" value="QDT11319.1"/>
    <property type="molecule type" value="Genomic_DNA"/>
</dbReference>
<dbReference type="AlphaFoldDB" id="A0A517NW19"/>
<organism evidence="1 2">
    <name type="scientific">Stieleria marina</name>
    <dbReference type="NCBI Taxonomy" id="1930275"/>
    <lineage>
        <taxon>Bacteria</taxon>
        <taxon>Pseudomonadati</taxon>
        <taxon>Planctomycetota</taxon>
        <taxon>Planctomycetia</taxon>
        <taxon>Pirellulales</taxon>
        <taxon>Pirellulaceae</taxon>
        <taxon>Stieleria</taxon>
    </lineage>
</organism>
<dbReference type="Proteomes" id="UP000319817">
    <property type="component" value="Chromosome"/>
</dbReference>
<gene>
    <name evidence="1" type="ORF">K239x_33140</name>
</gene>